<feature type="region of interest" description="Disordered" evidence="4">
    <location>
        <begin position="949"/>
        <end position="987"/>
    </location>
</feature>
<dbReference type="PANTHER" id="PTHR43109">
    <property type="entry name" value="NUCLEOSIDE DIPHOSPHATE KINASE 7"/>
    <property type="match status" value="1"/>
</dbReference>
<feature type="compositionally biased region" description="Basic and acidic residues" evidence="4">
    <location>
        <begin position="140"/>
        <end position="158"/>
    </location>
</feature>
<dbReference type="Gene3D" id="3.30.70.141">
    <property type="entry name" value="Nucleoside diphosphate kinase-like domain"/>
    <property type="match status" value="3"/>
</dbReference>
<protein>
    <recommendedName>
        <fullName evidence="5">Nucleoside diphosphate kinase-like domain-containing protein</fullName>
    </recommendedName>
</protein>
<dbReference type="EMBL" id="UYJE01008536">
    <property type="protein sequence ID" value="VDI64593.1"/>
    <property type="molecule type" value="Genomic_DNA"/>
</dbReference>
<feature type="compositionally biased region" description="Low complexity" evidence="4">
    <location>
        <begin position="367"/>
        <end position="377"/>
    </location>
</feature>
<feature type="compositionally biased region" description="Basic and acidic residues" evidence="4">
    <location>
        <begin position="94"/>
        <end position="106"/>
    </location>
</feature>
<dbReference type="SMART" id="SM00562">
    <property type="entry name" value="NDK"/>
    <property type="match status" value="1"/>
</dbReference>
<sequence>HHVSSDNEEPIIFHRNLKSSIFDDDKDLDTSLDDPDIISLSGVSFEPADLTDIYDNDLAFQLQQGAVMKSSPKPVPTKTVSSWTEIVMEAENRPEVTPPDKQEVTSHDVGCGPDNGEGLNLNEALKNMENELLNNQMQDSYEKHERESTAETEKKKSSTWEAIDVGDKKMNSMLRKEVRRDEERELAHSILSPRAPTLVPPGFDPSNIAPTLVPPGFDPSNIGNKAHSILSPRAPTLVPPGFDPSNIDTLLNQLNEDNQFAPPINRSNQQRLEALYASGEGNQIENNEQNQNLSLIQRLALISTRVSGEDLTDVCPMTGVKQIQIIEEAPPVINKWKPIPQSQPEPEKKQTSSCGTNTSDMPVRIITPTVRPVTKPPVVKKEPPKSSTVFIDLRDFEKTRQEQQQSIERVQRILHLSGDRDSSDDSDDEVDTWQKQRQKMKESLKSKGLQAEALPSKPTPHGPIKKPQRVLNLDHVIDSRARTAPQVVIETEQLSEEDMEAKLRAEQEEKEKHRKVEEARKRREQREAERQARIRLSKRLEALRPSAAVSGKQDSAEGTPVVFDIEASYEPAPRTLPPTLGQDHKCLLLTIHLSSNGEIILHRGKSRSADTGVGLSASYTVLLSWLLSLVPHDFTFLQKEEEDNTPLPFYVLGLQQECMDEQLCLQVAVAAPRDYDKQMNLKTKKSKVSAALCKDEMKGCTAFQHFITKFLSTNTLHSVCPWLVDMVSVEVPCSQVDSTTEKPTYVYRPPLPNITTKPLSTFIQVNPDQQAAQKVFNSSVGFFWQTIDSEEAFCDQNVGEVNYDTQVTMSLIYRKIFYDPRAMMGICNRILQEGLDLAGVRLLYPTSELISLASGPSVSNDNSQTDVLNSIGPVLAISLRGTFARSIWLDAVGPSDPVLARRTDPNSLCALFGGESRDECLLFCPRNASRVQTELSRWFGGRVPPGGSVDVGTPYTRRDTYRSGSPKGRKGRKSSLSDTKDNDINATIHRPPAALTATTKNDIFLVLSPHVPPKCMGIVLSTCQRRGYQIRGVRRSKLNTKKANLLGISGETVPTFCPGALHNDVVTDQCKHIESVYPCTLILLQKENASHGVASLIEACMVQLTLQGVMGTIQQQASIYLSSKHMFHAARYSDSLLSHLGGDFSKCFDFDVQVNPSCILPKLYTNPEVEQIVVLLLLGNQILKSCGLFIGKLLHMVPYSKTVTVLPLKEGFELLGIKWVPSLSISQAKDVTPYEVGDRGWKENLHTLTTEPALVLVLRGINAFKRMEQVIPRPDPKSGHMDYLMSRTAEEAYSFTRAFYTDKELYGDPHSRPLLPYLPLSKVVHTQALNDSILTRSEALKESIFHVMTSGPQLITTLLIIKPRAVKRHLPKIVKKIIQEGFRVIAMKFKILPDEDIQYILKTDENMDSEIADKTIDYLKSGPSLCLVLQRENAVKKLLDLLGPSDPSSARRQSQFLWRGTFGVDPVNNAFHGSMNYIKALEDQKTFFPDGLCCKSTEYLDSEQILCPAGDSILDIKYQMNREIVVHDPSEHPDCPDYILMETTCLVFKPPLITFKRDGTYGYADIIEGLVTHGFEIYGCRMVWFTQDQAEHFLHVIDAGSFKQVPLLTSGPCIVLCLQRDNAILAFDSIMGSDYGAESLIGKYGEMIFRPADTKQAHKMLMFFFDKLIPGGQCEILSKHDSTE</sequence>
<feature type="region of interest" description="Disordered" evidence="4">
    <location>
        <begin position="94"/>
        <end position="114"/>
    </location>
</feature>
<dbReference type="OrthoDB" id="2162449at2759"/>
<evidence type="ECO:0000313" key="6">
    <source>
        <dbReference type="EMBL" id="VDI64593.1"/>
    </source>
</evidence>
<proteinExistence type="inferred from homology"/>
<gene>
    <name evidence="6" type="ORF">MGAL_10B074802</name>
</gene>
<dbReference type="SUPFAM" id="SSF54919">
    <property type="entry name" value="Nucleoside diphosphate kinase, NDK"/>
    <property type="match status" value="4"/>
</dbReference>
<dbReference type="Proteomes" id="UP000596742">
    <property type="component" value="Unassembled WGS sequence"/>
</dbReference>
<evidence type="ECO:0000256" key="4">
    <source>
        <dbReference type="SAM" id="MobiDB-lite"/>
    </source>
</evidence>
<dbReference type="Pfam" id="PF00334">
    <property type="entry name" value="NDK"/>
    <property type="match status" value="2"/>
</dbReference>
<accession>A0A8B6GIK2</accession>
<feature type="region of interest" description="Disordered" evidence="4">
    <location>
        <begin position="415"/>
        <end position="467"/>
    </location>
</feature>
<comment type="caution">
    <text evidence="6">The sequence shown here is derived from an EMBL/GenBank/DDBJ whole genome shotgun (WGS) entry which is preliminary data.</text>
</comment>
<evidence type="ECO:0000256" key="2">
    <source>
        <dbReference type="ARBA" id="ARBA00022490"/>
    </source>
</evidence>
<dbReference type="InterPro" id="IPR034907">
    <property type="entry name" value="NDK-like_dom"/>
</dbReference>
<dbReference type="InterPro" id="IPR036850">
    <property type="entry name" value="NDK-like_dom_sf"/>
</dbReference>
<organism evidence="6 7">
    <name type="scientific">Mytilus galloprovincialis</name>
    <name type="common">Mediterranean mussel</name>
    <dbReference type="NCBI Taxonomy" id="29158"/>
    <lineage>
        <taxon>Eukaryota</taxon>
        <taxon>Metazoa</taxon>
        <taxon>Spiralia</taxon>
        <taxon>Lophotrochozoa</taxon>
        <taxon>Mollusca</taxon>
        <taxon>Bivalvia</taxon>
        <taxon>Autobranchia</taxon>
        <taxon>Pteriomorphia</taxon>
        <taxon>Mytilida</taxon>
        <taxon>Mytiloidea</taxon>
        <taxon>Mytilidae</taxon>
        <taxon>Mytilinae</taxon>
        <taxon>Mytilus</taxon>
    </lineage>
</organism>
<feature type="region of interest" description="Disordered" evidence="4">
    <location>
        <begin position="335"/>
        <end position="386"/>
    </location>
</feature>
<feature type="non-terminal residue" evidence="6">
    <location>
        <position position="1"/>
    </location>
</feature>
<dbReference type="PROSITE" id="PS51374">
    <property type="entry name" value="NDPK_LIKE"/>
    <property type="match status" value="2"/>
</dbReference>
<reference evidence="6" key="1">
    <citation type="submission" date="2018-11" db="EMBL/GenBank/DDBJ databases">
        <authorList>
            <person name="Alioto T."/>
            <person name="Alioto T."/>
        </authorList>
    </citation>
    <scope>NUCLEOTIDE SEQUENCE</scope>
</reference>
<feature type="compositionally biased region" description="Polar residues" evidence="4">
    <location>
        <begin position="351"/>
        <end position="360"/>
    </location>
</feature>
<feature type="region of interest" description="Disordered" evidence="4">
    <location>
        <begin position="139"/>
        <end position="158"/>
    </location>
</feature>
<keyword evidence="7" id="KW-1185">Reference proteome</keyword>
<dbReference type="PANTHER" id="PTHR43109:SF3">
    <property type="entry name" value="DYNEIN AXONEMAL ASSEMBLY FACTOR 8"/>
    <property type="match status" value="1"/>
</dbReference>
<feature type="domain" description="Nucleoside diphosphate kinase-like" evidence="5">
    <location>
        <begin position="1354"/>
        <end position="1494"/>
    </location>
</feature>
<comment type="subcellular location">
    <subcellularLocation>
        <location evidence="1">Cytoplasm</location>
    </subcellularLocation>
</comment>
<evidence type="ECO:0000256" key="1">
    <source>
        <dbReference type="ARBA" id="ARBA00004496"/>
    </source>
</evidence>
<keyword evidence="2" id="KW-0963">Cytoplasm</keyword>
<name>A0A8B6GIK2_MYTGA</name>
<feature type="region of interest" description="Disordered" evidence="4">
    <location>
        <begin position="495"/>
        <end position="530"/>
    </location>
</feature>
<evidence type="ECO:0000256" key="3">
    <source>
        <dbReference type="PROSITE-ProRule" id="PRU00706"/>
    </source>
</evidence>
<feature type="compositionally biased region" description="Basic and acidic residues" evidence="4">
    <location>
        <begin position="500"/>
        <end position="530"/>
    </location>
</feature>
<comment type="similarity">
    <text evidence="3">Belongs to the NDK family.</text>
</comment>
<comment type="caution">
    <text evidence="3">Lacks conserved residue(s) required for the propagation of feature annotation.</text>
</comment>
<dbReference type="GO" id="GO:0005879">
    <property type="term" value="C:axonemal microtubule"/>
    <property type="evidence" value="ECO:0007669"/>
    <property type="project" value="TreeGrafter"/>
</dbReference>
<evidence type="ECO:0000313" key="7">
    <source>
        <dbReference type="Proteomes" id="UP000596742"/>
    </source>
</evidence>
<evidence type="ECO:0000259" key="5">
    <source>
        <dbReference type="SMART" id="SM00562"/>
    </source>
</evidence>